<name>A0A1F8E9X0_9BACT</name>
<dbReference type="Proteomes" id="UP000178520">
    <property type="component" value="Unassembled WGS sequence"/>
</dbReference>
<reference evidence="3 4" key="1">
    <citation type="journal article" date="2016" name="Nat. Commun.">
        <title>Thousands of microbial genomes shed light on interconnected biogeochemical processes in an aquifer system.</title>
        <authorList>
            <person name="Anantharaman K."/>
            <person name="Brown C.T."/>
            <person name="Hug L.A."/>
            <person name="Sharon I."/>
            <person name="Castelle C.J."/>
            <person name="Probst A.J."/>
            <person name="Thomas B.C."/>
            <person name="Singh A."/>
            <person name="Wilkins M.J."/>
            <person name="Karaoz U."/>
            <person name="Brodie E.L."/>
            <person name="Williams K.H."/>
            <person name="Hubbard S.S."/>
            <person name="Banfield J.F."/>
        </authorList>
    </citation>
    <scope>NUCLEOTIDE SEQUENCE [LARGE SCALE GENOMIC DNA]</scope>
</reference>
<feature type="region of interest" description="Disordered" evidence="1">
    <location>
        <begin position="206"/>
        <end position="240"/>
    </location>
</feature>
<feature type="region of interest" description="Disordered" evidence="1">
    <location>
        <begin position="147"/>
        <end position="175"/>
    </location>
</feature>
<evidence type="ECO:0000256" key="2">
    <source>
        <dbReference type="SAM" id="Phobius"/>
    </source>
</evidence>
<accession>A0A1F8E9X0</accession>
<dbReference type="STRING" id="1802660.A2735_03625"/>
<dbReference type="EMBL" id="MGJA01000010">
    <property type="protein sequence ID" value="OGM97666.1"/>
    <property type="molecule type" value="Genomic_DNA"/>
</dbReference>
<proteinExistence type="predicted"/>
<dbReference type="AlphaFoldDB" id="A0A1F8E9X0"/>
<comment type="caution">
    <text evidence="3">The sequence shown here is derived from an EMBL/GenBank/DDBJ whole genome shotgun (WGS) entry which is preliminary data.</text>
</comment>
<feature type="compositionally biased region" description="Pro residues" evidence="1">
    <location>
        <begin position="230"/>
        <end position="240"/>
    </location>
</feature>
<keyword evidence="2" id="KW-1133">Transmembrane helix</keyword>
<evidence type="ECO:0000313" key="4">
    <source>
        <dbReference type="Proteomes" id="UP000178520"/>
    </source>
</evidence>
<sequence>MIKKILLISLILVPLVVGAEGIADKQIPKAEYLFHLYYDNGQLNADRDFQFKYDIISEEFIQGPLTTQFPYRGEIINVLGEIADHFIFDPKQGDVNFMKGKISVKAPYVADGQKVIFYDSQNQPILTIPVSDSSFCDDDGVCNADRGEDSLSCPKDCKQSLPVPPTATPTPSTGGSNGLWSGILYTLGGLILAGLAWWFFKRRKNTTSLPPPERPASSGRAGTPPNNVDTPPPPNPQNPI</sequence>
<organism evidence="3 4">
    <name type="scientific">Candidatus Yanofskybacteria bacterium RIFCSPHIGHO2_01_FULL_41_21</name>
    <dbReference type="NCBI Taxonomy" id="1802660"/>
    <lineage>
        <taxon>Bacteria</taxon>
        <taxon>Candidatus Yanofskyibacteriota</taxon>
    </lineage>
</organism>
<evidence type="ECO:0000256" key="1">
    <source>
        <dbReference type="SAM" id="MobiDB-lite"/>
    </source>
</evidence>
<gene>
    <name evidence="3" type="ORF">A2735_03625</name>
</gene>
<protein>
    <submittedName>
        <fullName evidence="3">Uncharacterized protein</fullName>
    </submittedName>
</protein>
<keyword evidence="2" id="KW-0472">Membrane</keyword>
<keyword evidence="2" id="KW-0812">Transmembrane</keyword>
<feature type="transmembrane region" description="Helical" evidence="2">
    <location>
        <begin position="179"/>
        <end position="200"/>
    </location>
</feature>
<evidence type="ECO:0000313" key="3">
    <source>
        <dbReference type="EMBL" id="OGM97666.1"/>
    </source>
</evidence>